<dbReference type="GO" id="GO:0005506">
    <property type="term" value="F:iron ion binding"/>
    <property type="evidence" value="ECO:0007669"/>
    <property type="project" value="InterPro"/>
</dbReference>
<dbReference type="EMBL" id="JAACXV010000355">
    <property type="protein sequence ID" value="KAF7279571.1"/>
    <property type="molecule type" value="Genomic_DNA"/>
</dbReference>
<evidence type="ECO:0000256" key="12">
    <source>
        <dbReference type="PIRSR" id="PIRSR602401-1"/>
    </source>
</evidence>
<accession>A0A834MF27</accession>
<keyword evidence="11 13" id="KW-0503">Monooxygenase</keyword>
<evidence type="ECO:0000256" key="10">
    <source>
        <dbReference type="ARBA" id="ARBA00023004"/>
    </source>
</evidence>
<comment type="similarity">
    <text evidence="4 13">Belongs to the cytochrome P450 family.</text>
</comment>
<dbReference type="PRINTS" id="PR00463">
    <property type="entry name" value="EP450I"/>
</dbReference>
<dbReference type="GO" id="GO:0005789">
    <property type="term" value="C:endoplasmic reticulum membrane"/>
    <property type="evidence" value="ECO:0007669"/>
    <property type="project" value="UniProtKB-SubCell"/>
</dbReference>
<keyword evidence="7" id="KW-0256">Endoplasmic reticulum</keyword>
<evidence type="ECO:0000256" key="8">
    <source>
        <dbReference type="ARBA" id="ARBA00022848"/>
    </source>
</evidence>
<comment type="cofactor">
    <cofactor evidence="1 12">
        <name>heme</name>
        <dbReference type="ChEBI" id="CHEBI:30413"/>
    </cofactor>
</comment>
<evidence type="ECO:0000256" key="7">
    <source>
        <dbReference type="ARBA" id="ARBA00022824"/>
    </source>
</evidence>
<comment type="caution">
    <text evidence="14">The sequence shown here is derived from an EMBL/GenBank/DDBJ whole genome shotgun (WGS) entry which is preliminary data.</text>
</comment>
<evidence type="ECO:0000256" key="11">
    <source>
        <dbReference type="ARBA" id="ARBA00023033"/>
    </source>
</evidence>
<organism evidence="14 15">
    <name type="scientific">Rhynchophorus ferrugineus</name>
    <name type="common">Red palm weevil</name>
    <name type="synonym">Curculio ferrugineus</name>
    <dbReference type="NCBI Taxonomy" id="354439"/>
    <lineage>
        <taxon>Eukaryota</taxon>
        <taxon>Metazoa</taxon>
        <taxon>Ecdysozoa</taxon>
        <taxon>Arthropoda</taxon>
        <taxon>Hexapoda</taxon>
        <taxon>Insecta</taxon>
        <taxon>Pterygota</taxon>
        <taxon>Neoptera</taxon>
        <taxon>Endopterygota</taxon>
        <taxon>Coleoptera</taxon>
        <taxon>Polyphaga</taxon>
        <taxon>Cucujiformia</taxon>
        <taxon>Curculionidae</taxon>
        <taxon>Dryophthorinae</taxon>
        <taxon>Rhynchophorus</taxon>
    </lineage>
</organism>
<dbReference type="AlphaFoldDB" id="A0A834MF27"/>
<keyword evidence="8" id="KW-0492">Microsome</keyword>
<evidence type="ECO:0000256" key="9">
    <source>
        <dbReference type="ARBA" id="ARBA00023002"/>
    </source>
</evidence>
<evidence type="ECO:0000256" key="5">
    <source>
        <dbReference type="ARBA" id="ARBA00022617"/>
    </source>
</evidence>
<dbReference type="InterPro" id="IPR036396">
    <property type="entry name" value="Cyt_P450_sf"/>
</dbReference>
<dbReference type="GO" id="GO:0016705">
    <property type="term" value="F:oxidoreductase activity, acting on paired donors, with incorporation or reduction of molecular oxygen"/>
    <property type="evidence" value="ECO:0007669"/>
    <property type="project" value="InterPro"/>
</dbReference>
<dbReference type="PANTHER" id="PTHR24291:SF187">
    <property type="entry name" value="CYTOCHROME P450 4AE1-RELATED"/>
    <property type="match status" value="1"/>
</dbReference>
<dbReference type="Pfam" id="PF00067">
    <property type="entry name" value="p450"/>
    <property type="match status" value="1"/>
</dbReference>
<evidence type="ECO:0000256" key="2">
    <source>
        <dbReference type="ARBA" id="ARBA00004174"/>
    </source>
</evidence>
<keyword evidence="9 13" id="KW-0560">Oxidoreductase</keyword>
<dbReference type="InterPro" id="IPR017972">
    <property type="entry name" value="Cyt_P450_CS"/>
</dbReference>
<dbReference type="InterPro" id="IPR002401">
    <property type="entry name" value="Cyt_P450_E_grp-I"/>
</dbReference>
<keyword evidence="15" id="KW-1185">Reference proteome</keyword>
<evidence type="ECO:0008006" key="16">
    <source>
        <dbReference type="Google" id="ProtNLM"/>
    </source>
</evidence>
<feature type="binding site" description="axial binding residue" evidence="12">
    <location>
        <position position="448"/>
    </location>
    <ligand>
        <name>heme</name>
        <dbReference type="ChEBI" id="CHEBI:30413"/>
    </ligand>
    <ligandPart>
        <name>Fe</name>
        <dbReference type="ChEBI" id="CHEBI:18248"/>
    </ligandPart>
</feature>
<proteinExistence type="inferred from homology"/>
<dbReference type="PROSITE" id="PS00086">
    <property type="entry name" value="CYTOCHROME_P450"/>
    <property type="match status" value="1"/>
</dbReference>
<evidence type="ECO:0000313" key="14">
    <source>
        <dbReference type="EMBL" id="KAF7279571.1"/>
    </source>
</evidence>
<dbReference type="Gene3D" id="1.10.630.10">
    <property type="entry name" value="Cytochrome P450"/>
    <property type="match status" value="1"/>
</dbReference>
<evidence type="ECO:0000313" key="15">
    <source>
        <dbReference type="Proteomes" id="UP000625711"/>
    </source>
</evidence>
<dbReference type="Proteomes" id="UP000625711">
    <property type="component" value="Unassembled WGS sequence"/>
</dbReference>
<dbReference type="PANTHER" id="PTHR24291">
    <property type="entry name" value="CYTOCHROME P450 FAMILY 4"/>
    <property type="match status" value="1"/>
</dbReference>
<dbReference type="GO" id="GO:0004497">
    <property type="term" value="F:monooxygenase activity"/>
    <property type="evidence" value="ECO:0007669"/>
    <property type="project" value="UniProtKB-KW"/>
</dbReference>
<name>A0A834MF27_RHYFE</name>
<dbReference type="InterPro" id="IPR001128">
    <property type="entry name" value="Cyt_P450"/>
</dbReference>
<evidence type="ECO:0000256" key="1">
    <source>
        <dbReference type="ARBA" id="ARBA00001971"/>
    </source>
</evidence>
<dbReference type="CDD" id="cd20628">
    <property type="entry name" value="CYP4"/>
    <property type="match status" value="1"/>
</dbReference>
<evidence type="ECO:0000256" key="13">
    <source>
        <dbReference type="RuleBase" id="RU000461"/>
    </source>
</evidence>
<dbReference type="FunFam" id="1.10.630.10:FF:000182">
    <property type="entry name" value="Cytochrome P450 3A4"/>
    <property type="match status" value="1"/>
</dbReference>
<evidence type="ECO:0000256" key="6">
    <source>
        <dbReference type="ARBA" id="ARBA00022723"/>
    </source>
</evidence>
<sequence>MRVEANKVLSRKMYTEITLILIISRYQKNKRKYFKYISGPKPIFPFGNTLDLVAGTKVYLKVLKRYLDSYGETVIIHDGPFSQLILTTDYEFCQHIYNSTVEINKADHYHYLDAWLGEGLLTSKGYKWRTHRKAITPAFHFSILQNFVQVFEQVGTKLVDKLSKKEGAECIDISKIISSYTLDVICEAAMGVKINALEVETSDYIKSVKELCLLLSDKLFLPINNILYPLTYLYYREKNYLKTIHGYVEMVIRQRRKEHEEKPQIEDEDLDTLGQKKRLAFLDLLLETNIDNEPLSLSDLKDEVNTFMFEGHDTTAAAISFCLYLVARNPSIQQKIIEEQHALFGNDLKDARVSYANLNEMKYLEMVIKETLRYYPPIPFVGRQLTKDLEFKGTLYPKNTNIVLGTYFIHRSDKYFKDPERFLPERFADSAKKTPYAYAPFSAGSRNCIGQKFAMLEMLSAISKVVRHFHLIPVEHELQISAEIVLLSKTGMKIAIKERVY</sequence>
<reference evidence="14" key="1">
    <citation type="submission" date="2020-08" db="EMBL/GenBank/DDBJ databases">
        <title>Genome sequencing and assembly of the red palm weevil Rhynchophorus ferrugineus.</title>
        <authorList>
            <person name="Dias G.B."/>
            <person name="Bergman C.M."/>
            <person name="Manee M."/>
        </authorList>
    </citation>
    <scope>NUCLEOTIDE SEQUENCE</scope>
    <source>
        <strain evidence="14">AA-2017</strain>
        <tissue evidence="14">Whole larva</tissue>
    </source>
</reference>
<keyword evidence="5 12" id="KW-0349">Heme</keyword>
<evidence type="ECO:0000256" key="3">
    <source>
        <dbReference type="ARBA" id="ARBA00004406"/>
    </source>
</evidence>
<dbReference type="InterPro" id="IPR050196">
    <property type="entry name" value="Cytochrome_P450_Monoox"/>
</dbReference>
<dbReference type="PRINTS" id="PR00385">
    <property type="entry name" value="P450"/>
</dbReference>
<evidence type="ECO:0000256" key="4">
    <source>
        <dbReference type="ARBA" id="ARBA00010617"/>
    </source>
</evidence>
<dbReference type="GO" id="GO:0020037">
    <property type="term" value="F:heme binding"/>
    <property type="evidence" value="ECO:0007669"/>
    <property type="project" value="InterPro"/>
</dbReference>
<keyword evidence="6 12" id="KW-0479">Metal-binding</keyword>
<gene>
    <name evidence="14" type="ORF">GWI33_007033</name>
</gene>
<dbReference type="SUPFAM" id="SSF48264">
    <property type="entry name" value="Cytochrome P450"/>
    <property type="match status" value="1"/>
</dbReference>
<dbReference type="OrthoDB" id="1470350at2759"/>
<keyword evidence="10 12" id="KW-0408">Iron</keyword>
<comment type="subcellular location">
    <subcellularLocation>
        <location evidence="3">Endoplasmic reticulum membrane</location>
        <topology evidence="3">Peripheral membrane protein</topology>
    </subcellularLocation>
    <subcellularLocation>
        <location evidence="2">Microsome membrane</location>
        <topology evidence="2">Peripheral membrane protein</topology>
    </subcellularLocation>
</comment>
<protein>
    <recommendedName>
        <fullName evidence="16">Cytochrome P450</fullName>
    </recommendedName>
</protein>